<dbReference type="RefSeq" id="WP_116006790.1">
    <property type="nucleotide sequence ID" value="NZ_QUOU01000001.1"/>
</dbReference>
<comment type="caution">
    <text evidence="6">The sequence shown here is derived from an EMBL/GenBank/DDBJ whole genome shotgun (WGS) entry which is preliminary data.</text>
</comment>
<dbReference type="Pfam" id="PF00381">
    <property type="entry name" value="PTS-HPr"/>
    <property type="match status" value="1"/>
</dbReference>
<dbReference type="GO" id="GO:0005737">
    <property type="term" value="C:cytoplasm"/>
    <property type="evidence" value="ECO:0007669"/>
    <property type="project" value="UniProtKB-SubCell"/>
</dbReference>
<gene>
    <name evidence="6" type="ORF">DXX93_03220</name>
</gene>
<dbReference type="PRINTS" id="PR00107">
    <property type="entry name" value="PHOSPHOCPHPR"/>
</dbReference>
<dbReference type="GO" id="GO:0009401">
    <property type="term" value="P:phosphoenolpyruvate-dependent sugar phosphotransferase system"/>
    <property type="evidence" value="ECO:0007669"/>
    <property type="project" value="UniProtKB-KW"/>
</dbReference>
<protein>
    <submittedName>
        <fullName evidence="6">HPr family phosphocarrier protein</fullName>
    </submittedName>
</protein>
<evidence type="ECO:0000256" key="1">
    <source>
        <dbReference type="ARBA" id="ARBA00004496"/>
    </source>
</evidence>
<dbReference type="PROSITE" id="PS00369">
    <property type="entry name" value="PTS_HPR_HIS"/>
    <property type="match status" value="1"/>
</dbReference>
<dbReference type="InterPro" id="IPR050399">
    <property type="entry name" value="HPr"/>
</dbReference>
<evidence type="ECO:0000256" key="2">
    <source>
        <dbReference type="ARBA" id="ARBA00010736"/>
    </source>
</evidence>
<dbReference type="InterPro" id="IPR001020">
    <property type="entry name" value="PTS_HPr_His_P_site"/>
</dbReference>
<evidence type="ECO:0000313" key="6">
    <source>
        <dbReference type="EMBL" id="REL25660.1"/>
    </source>
</evidence>
<feature type="domain" description="HPr" evidence="5">
    <location>
        <begin position="3"/>
        <end position="90"/>
    </location>
</feature>
<dbReference type="InterPro" id="IPR000032">
    <property type="entry name" value="HPr-like"/>
</dbReference>
<comment type="similarity">
    <text evidence="2">Belongs to the HPr family.</text>
</comment>
<dbReference type="AlphaFoldDB" id="A0A3E0TN26"/>
<dbReference type="SUPFAM" id="SSF55594">
    <property type="entry name" value="HPr-like"/>
    <property type="match status" value="1"/>
</dbReference>
<evidence type="ECO:0000256" key="4">
    <source>
        <dbReference type="ARBA" id="ARBA00022683"/>
    </source>
</evidence>
<keyword evidence="4" id="KW-0598">Phosphotransferase system</keyword>
<accession>A0A3E0TN26</accession>
<dbReference type="PANTHER" id="PTHR33705">
    <property type="entry name" value="PHOSPHOCARRIER PROTEIN HPR"/>
    <property type="match status" value="1"/>
</dbReference>
<dbReference type="Gene3D" id="3.30.1340.10">
    <property type="entry name" value="HPr-like"/>
    <property type="match status" value="1"/>
</dbReference>
<proteinExistence type="inferred from homology"/>
<name>A0A3E0TN26_9GAMM</name>
<evidence type="ECO:0000256" key="3">
    <source>
        <dbReference type="ARBA" id="ARBA00022490"/>
    </source>
</evidence>
<sequence length="91" mass="9633">MASVSKDIEIINKLGLHARAATKLAQLSQRFSAQITLSLDDNQADASSIMALMLLAGGQGKVVTVSAEGEDAEQALASICELINQRFDEAE</sequence>
<dbReference type="Proteomes" id="UP000256478">
    <property type="component" value="Unassembled WGS sequence"/>
</dbReference>
<dbReference type="PROSITE" id="PS51350">
    <property type="entry name" value="PTS_HPR_DOM"/>
    <property type="match status" value="1"/>
</dbReference>
<dbReference type="InterPro" id="IPR035895">
    <property type="entry name" value="HPr-like_sf"/>
</dbReference>
<comment type="subcellular location">
    <subcellularLocation>
        <location evidence="1">Cytoplasm</location>
    </subcellularLocation>
</comment>
<evidence type="ECO:0000259" key="5">
    <source>
        <dbReference type="PROSITE" id="PS51350"/>
    </source>
</evidence>
<dbReference type="PANTHER" id="PTHR33705:SF2">
    <property type="entry name" value="PHOSPHOCARRIER PROTEIN NPR"/>
    <property type="match status" value="1"/>
</dbReference>
<reference evidence="6 7" key="1">
    <citation type="submission" date="2018-08" db="EMBL/GenBank/DDBJ databases">
        <title>Thalassotalea euphylliae genome.</title>
        <authorList>
            <person name="Summers S."/>
            <person name="Rice S.A."/>
            <person name="Freckelton M.L."/>
            <person name="Nedved B.T."/>
            <person name="Hadfield M.G."/>
        </authorList>
    </citation>
    <scope>NUCLEOTIDE SEQUENCE [LARGE SCALE GENOMIC DNA]</scope>
    <source>
        <strain evidence="6 7">H1</strain>
    </source>
</reference>
<organism evidence="6 7">
    <name type="scientific">Thalassotalea euphylliae</name>
    <dbReference type="NCBI Taxonomy" id="1655234"/>
    <lineage>
        <taxon>Bacteria</taxon>
        <taxon>Pseudomonadati</taxon>
        <taxon>Pseudomonadota</taxon>
        <taxon>Gammaproteobacteria</taxon>
        <taxon>Alteromonadales</taxon>
        <taxon>Colwelliaceae</taxon>
        <taxon>Thalassotalea</taxon>
    </lineage>
</organism>
<dbReference type="EMBL" id="QUOU01000001">
    <property type="protein sequence ID" value="REL25660.1"/>
    <property type="molecule type" value="Genomic_DNA"/>
</dbReference>
<dbReference type="OrthoDB" id="9798965at2"/>
<dbReference type="CDD" id="cd00367">
    <property type="entry name" value="PTS-HPr_like"/>
    <property type="match status" value="1"/>
</dbReference>
<dbReference type="NCBIfam" id="TIGR01003">
    <property type="entry name" value="PTS_HPr_family"/>
    <property type="match status" value="1"/>
</dbReference>
<evidence type="ECO:0000313" key="7">
    <source>
        <dbReference type="Proteomes" id="UP000256478"/>
    </source>
</evidence>
<keyword evidence="3" id="KW-0963">Cytoplasm</keyword>